<evidence type="ECO:0000313" key="4">
    <source>
        <dbReference type="EMBL" id="EKO34731.1"/>
    </source>
</evidence>
<reference evidence="4" key="1">
    <citation type="submission" date="2012-10" db="EMBL/GenBank/DDBJ databases">
        <authorList>
            <person name="Harkins D.M."/>
            <person name="Durkin A.S."/>
            <person name="Brinkac L.M."/>
            <person name="Haft D.H."/>
            <person name="Selengut J.D."/>
            <person name="Sanka R."/>
            <person name="DePew J."/>
            <person name="Purushe J."/>
            <person name="Matthias M.A."/>
            <person name="Vinetz J.M."/>
            <person name="Sutton G.G."/>
            <person name="Nierman W.C."/>
            <person name="Fouts D.E."/>
        </authorList>
    </citation>
    <scope>NUCLEOTIDE SEQUENCE [LARGE SCALE GENOMIC DNA]</scope>
    <source>
        <strain evidence="4">MOR084</strain>
    </source>
</reference>
<gene>
    <name evidence="4" type="ORF">LEP1GSC179_1586</name>
</gene>
<dbReference type="GO" id="GO:0016740">
    <property type="term" value="F:transferase activity"/>
    <property type="evidence" value="ECO:0007669"/>
    <property type="project" value="UniProtKB-KW"/>
</dbReference>
<comment type="similarity">
    <text evidence="1">Belongs to the NodU/CmcH family.</text>
</comment>
<evidence type="ECO:0000259" key="3">
    <source>
        <dbReference type="Pfam" id="PF16861"/>
    </source>
</evidence>
<dbReference type="InterPro" id="IPR038152">
    <property type="entry name" value="Carbam_trans_C_sf"/>
</dbReference>
<comment type="caution">
    <text evidence="4">The sequence shown here is derived from an EMBL/GenBank/DDBJ whole genome shotgun (WGS) entry which is preliminary data.</text>
</comment>
<keyword evidence="5" id="KW-1185">Reference proteome</keyword>
<dbReference type="InterPro" id="IPR031730">
    <property type="entry name" value="Carbam_trans_C"/>
</dbReference>
<dbReference type="InterPro" id="IPR043129">
    <property type="entry name" value="ATPase_NBD"/>
</dbReference>
<evidence type="ECO:0000313" key="5">
    <source>
        <dbReference type="Proteomes" id="UP000006329"/>
    </source>
</evidence>
<dbReference type="AlphaFoldDB" id="A0A0E2BII2"/>
<dbReference type="RefSeq" id="WP_004476594.1">
    <property type="nucleotide sequence ID" value="NZ_AHON02000027.1"/>
</dbReference>
<dbReference type="SUPFAM" id="SSF53067">
    <property type="entry name" value="Actin-like ATPase domain"/>
    <property type="match status" value="1"/>
</dbReference>
<dbReference type="Proteomes" id="UP000006329">
    <property type="component" value="Unassembled WGS sequence"/>
</dbReference>
<dbReference type="Gene3D" id="3.90.870.20">
    <property type="entry name" value="Carbamoyltransferase, C-terminal domain"/>
    <property type="match status" value="1"/>
</dbReference>
<name>A0A0E2BII2_9LEPT</name>
<sequence length="599" mass="67696">MKILGLSLGELSTAALMIDGHIVACVSEERFTRKKNDEVLPEKSIRYVLETGEITASDLDCVVVAGTELNVSTHIMRTYSSWKISDYIRSMDDYWYPKLYEKKDVDFYKVFKDKIDLNQAPGPEKWKKLLKNIKGYYSSKDWPHYKAFLHDYFYSILGRTDIPIVHLDHHTCHAAYAYWGSICRGEDVLTLTADAYGDGLSSTISVIKKDGGLKRVHELGSNEFTLARLYRYVTLILGMKPNEHEYKVMGLAPYAKEEILKKPYEVFSSTMQVNGLAMVYKNKPKDYYYWFRERLNGSRFDGIAGGLQKYTEEIVLKYISNALKSKKKTKLAYSGGVSMNIKTNMLLHEESVLKELYVPGSGGDESLAIGACYAYMDQEIGSRELTPLANLYLGPDMDIKEEATVVSEARKQFFVKEYNPTLAAQMLAKGFAFGRAVGRGEFGARSLGNRAILADPRNFDTIGVINEKIKNRDFWMPFAPSVLREDLNEYTVNPKNIDSPFMSIGFRTTAKGKEALRAATHPSDATVRPNTVTEKSNRGYYTLINEFKKITGVGGLLNTSFNLHGEPIVNGSKDAYRVFLKSGLDAIILPNWIISKKEF</sequence>
<dbReference type="PANTHER" id="PTHR34847">
    <property type="entry name" value="NODULATION PROTEIN U"/>
    <property type="match status" value="1"/>
</dbReference>
<dbReference type="CDD" id="cd24100">
    <property type="entry name" value="ASKHA_NBD_MJ1051-like_N"/>
    <property type="match status" value="1"/>
</dbReference>
<feature type="domain" description="Carbamoyltransferase" evidence="2">
    <location>
        <begin position="2"/>
        <end position="372"/>
    </location>
</feature>
<evidence type="ECO:0000259" key="2">
    <source>
        <dbReference type="Pfam" id="PF02543"/>
    </source>
</evidence>
<feature type="domain" description="Carbamoyltransferase C-terminal" evidence="3">
    <location>
        <begin position="424"/>
        <end position="596"/>
    </location>
</feature>
<dbReference type="Pfam" id="PF16861">
    <property type="entry name" value="Carbam_trans_C"/>
    <property type="match status" value="1"/>
</dbReference>
<dbReference type="InterPro" id="IPR003696">
    <property type="entry name" value="Carbtransf_dom"/>
</dbReference>
<dbReference type="Gene3D" id="3.30.420.40">
    <property type="match status" value="2"/>
</dbReference>
<dbReference type="Pfam" id="PF02543">
    <property type="entry name" value="Carbam_trans_N"/>
    <property type="match status" value="1"/>
</dbReference>
<dbReference type="PANTHER" id="PTHR34847:SF1">
    <property type="entry name" value="NODULATION PROTEIN U"/>
    <property type="match status" value="1"/>
</dbReference>
<organism evidence="4 5">
    <name type="scientific">Leptospira santarosai str. MOR084</name>
    <dbReference type="NCBI Taxonomy" id="1049984"/>
    <lineage>
        <taxon>Bacteria</taxon>
        <taxon>Pseudomonadati</taxon>
        <taxon>Spirochaetota</taxon>
        <taxon>Spirochaetia</taxon>
        <taxon>Leptospirales</taxon>
        <taxon>Leptospiraceae</taxon>
        <taxon>Leptospira</taxon>
    </lineage>
</organism>
<proteinExistence type="inferred from homology"/>
<evidence type="ECO:0000256" key="1">
    <source>
        <dbReference type="ARBA" id="ARBA00006129"/>
    </source>
</evidence>
<accession>A0A0E2BII2</accession>
<protein>
    <submittedName>
        <fullName evidence="4">Carbamoyltransferase</fullName>
    </submittedName>
</protein>
<dbReference type="InterPro" id="IPR051338">
    <property type="entry name" value="NodU/CmcH_Carbamoyltrnsfr"/>
</dbReference>
<dbReference type="EMBL" id="AHON02000027">
    <property type="protein sequence ID" value="EKO34731.1"/>
    <property type="molecule type" value="Genomic_DNA"/>
</dbReference>